<dbReference type="EMBL" id="JH993201">
    <property type="protein sequence ID" value="EKX32278.1"/>
    <property type="molecule type" value="Genomic_DNA"/>
</dbReference>
<dbReference type="AlphaFoldDB" id="L1I7U6"/>
<dbReference type="GeneID" id="17288998"/>
<name>L1I7U6_GUITC</name>
<accession>L1I7U6</accession>
<evidence type="ECO:0000313" key="3">
    <source>
        <dbReference type="Proteomes" id="UP000011087"/>
    </source>
</evidence>
<reference evidence="1 3" key="1">
    <citation type="journal article" date="2012" name="Nature">
        <title>Algal genomes reveal evolutionary mosaicism and the fate of nucleomorphs.</title>
        <authorList>
            <consortium name="DOE Joint Genome Institute"/>
            <person name="Curtis B.A."/>
            <person name="Tanifuji G."/>
            <person name="Burki F."/>
            <person name="Gruber A."/>
            <person name="Irimia M."/>
            <person name="Maruyama S."/>
            <person name="Arias M.C."/>
            <person name="Ball S.G."/>
            <person name="Gile G.H."/>
            <person name="Hirakawa Y."/>
            <person name="Hopkins J.F."/>
            <person name="Kuo A."/>
            <person name="Rensing S.A."/>
            <person name="Schmutz J."/>
            <person name="Symeonidi A."/>
            <person name="Elias M."/>
            <person name="Eveleigh R.J."/>
            <person name="Herman E.K."/>
            <person name="Klute M.J."/>
            <person name="Nakayama T."/>
            <person name="Obornik M."/>
            <person name="Reyes-Prieto A."/>
            <person name="Armbrust E.V."/>
            <person name="Aves S.J."/>
            <person name="Beiko R.G."/>
            <person name="Coutinho P."/>
            <person name="Dacks J.B."/>
            <person name="Durnford D.G."/>
            <person name="Fast N.M."/>
            <person name="Green B.R."/>
            <person name="Grisdale C.J."/>
            <person name="Hempel F."/>
            <person name="Henrissat B."/>
            <person name="Hoppner M.P."/>
            <person name="Ishida K."/>
            <person name="Kim E."/>
            <person name="Koreny L."/>
            <person name="Kroth P.G."/>
            <person name="Liu Y."/>
            <person name="Malik S.B."/>
            <person name="Maier U.G."/>
            <person name="McRose D."/>
            <person name="Mock T."/>
            <person name="Neilson J.A."/>
            <person name="Onodera N.T."/>
            <person name="Poole A.M."/>
            <person name="Pritham E.J."/>
            <person name="Richards T.A."/>
            <person name="Rocap G."/>
            <person name="Roy S.W."/>
            <person name="Sarai C."/>
            <person name="Schaack S."/>
            <person name="Shirato S."/>
            <person name="Slamovits C.H."/>
            <person name="Spencer D.F."/>
            <person name="Suzuki S."/>
            <person name="Worden A.Z."/>
            <person name="Zauner S."/>
            <person name="Barry K."/>
            <person name="Bell C."/>
            <person name="Bharti A.K."/>
            <person name="Crow J.A."/>
            <person name="Grimwood J."/>
            <person name="Kramer R."/>
            <person name="Lindquist E."/>
            <person name="Lucas S."/>
            <person name="Salamov A."/>
            <person name="McFadden G.I."/>
            <person name="Lane C.E."/>
            <person name="Keeling P.J."/>
            <person name="Gray M.W."/>
            <person name="Grigoriev I.V."/>
            <person name="Archibald J.M."/>
        </authorList>
    </citation>
    <scope>NUCLEOTIDE SEQUENCE</scope>
    <source>
        <strain evidence="1 3">CCMP2712</strain>
    </source>
</reference>
<evidence type="ECO:0008006" key="4">
    <source>
        <dbReference type="Google" id="ProtNLM"/>
    </source>
</evidence>
<dbReference type="KEGG" id="gtt:GUITHDRAFT_82455"/>
<dbReference type="OrthoDB" id="2148418at2759"/>
<protein>
    <recommendedName>
        <fullName evidence="4">MalT-like TPR region domain-containing protein</fullName>
    </recommendedName>
</protein>
<dbReference type="InterPro" id="IPR011990">
    <property type="entry name" value="TPR-like_helical_dom_sf"/>
</dbReference>
<dbReference type="HOGENOM" id="CLU_1206759_0_0_1"/>
<sequence length="230" mass="24839">MVLRACQELCEHLNAEGLKLLHSDSPDEALKLLRKAEILASNAKAESEMHSPVEAVTYNNIACCLKRKGKLRSALRYLEVARQIEIACGDSAADPPGTMLNLCAVLSDLGRHDAALSQAQAAAELLQHQIDLADSESQQTASKRRGKGKSVKMQLSLLAVAYHNIGVQHEHRGDLPAAIDAYSEGMLIAKYGGEESGSLLVKLKQSHAEANSRLKTLEARRPHLQSSSSG</sequence>
<gene>
    <name evidence="1" type="ORF">GUITHDRAFT_82455</name>
</gene>
<evidence type="ECO:0000313" key="2">
    <source>
        <dbReference type="EnsemblProtists" id="EKX32278"/>
    </source>
</evidence>
<evidence type="ECO:0000313" key="1">
    <source>
        <dbReference type="EMBL" id="EKX32278.1"/>
    </source>
</evidence>
<dbReference type="PaxDb" id="55529-EKX32278"/>
<dbReference type="EnsemblProtists" id="EKX32278">
    <property type="protein sequence ID" value="EKX32278"/>
    <property type="gene ID" value="GUITHDRAFT_82455"/>
</dbReference>
<dbReference type="InterPro" id="IPR019734">
    <property type="entry name" value="TPR_rpt"/>
</dbReference>
<dbReference type="Gene3D" id="1.25.40.10">
    <property type="entry name" value="Tetratricopeptide repeat domain"/>
    <property type="match status" value="2"/>
</dbReference>
<keyword evidence="3" id="KW-1185">Reference proteome</keyword>
<dbReference type="RefSeq" id="XP_005819258.1">
    <property type="nucleotide sequence ID" value="XM_005819201.1"/>
</dbReference>
<dbReference type="Pfam" id="PF13374">
    <property type="entry name" value="TPR_10"/>
    <property type="match status" value="1"/>
</dbReference>
<organism evidence="1">
    <name type="scientific">Guillardia theta (strain CCMP2712)</name>
    <name type="common">Cryptophyte</name>
    <dbReference type="NCBI Taxonomy" id="905079"/>
    <lineage>
        <taxon>Eukaryota</taxon>
        <taxon>Cryptophyceae</taxon>
        <taxon>Pyrenomonadales</taxon>
        <taxon>Geminigeraceae</taxon>
        <taxon>Guillardia</taxon>
    </lineage>
</organism>
<dbReference type="SMART" id="SM00028">
    <property type="entry name" value="TPR"/>
    <property type="match status" value="4"/>
</dbReference>
<dbReference type="SUPFAM" id="SSF48452">
    <property type="entry name" value="TPR-like"/>
    <property type="match status" value="1"/>
</dbReference>
<dbReference type="Proteomes" id="UP000011087">
    <property type="component" value="Unassembled WGS sequence"/>
</dbReference>
<proteinExistence type="predicted"/>
<dbReference type="STRING" id="905079.L1I7U6"/>
<reference evidence="3" key="2">
    <citation type="submission" date="2012-11" db="EMBL/GenBank/DDBJ databases">
        <authorList>
            <person name="Kuo A."/>
            <person name="Curtis B.A."/>
            <person name="Tanifuji G."/>
            <person name="Burki F."/>
            <person name="Gruber A."/>
            <person name="Irimia M."/>
            <person name="Maruyama S."/>
            <person name="Arias M.C."/>
            <person name="Ball S.G."/>
            <person name="Gile G.H."/>
            <person name="Hirakawa Y."/>
            <person name="Hopkins J.F."/>
            <person name="Rensing S.A."/>
            <person name="Schmutz J."/>
            <person name="Symeonidi A."/>
            <person name="Elias M."/>
            <person name="Eveleigh R.J."/>
            <person name="Herman E.K."/>
            <person name="Klute M.J."/>
            <person name="Nakayama T."/>
            <person name="Obornik M."/>
            <person name="Reyes-Prieto A."/>
            <person name="Armbrust E.V."/>
            <person name="Aves S.J."/>
            <person name="Beiko R.G."/>
            <person name="Coutinho P."/>
            <person name="Dacks J.B."/>
            <person name="Durnford D.G."/>
            <person name="Fast N.M."/>
            <person name="Green B.R."/>
            <person name="Grisdale C."/>
            <person name="Hempe F."/>
            <person name="Henrissat B."/>
            <person name="Hoppner M.P."/>
            <person name="Ishida K.-I."/>
            <person name="Kim E."/>
            <person name="Koreny L."/>
            <person name="Kroth P.G."/>
            <person name="Liu Y."/>
            <person name="Malik S.-B."/>
            <person name="Maier U.G."/>
            <person name="McRose D."/>
            <person name="Mock T."/>
            <person name="Neilson J.A."/>
            <person name="Onodera N.T."/>
            <person name="Poole A.M."/>
            <person name="Pritham E.J."/>
            <person name="Richards T.A."/>
            <person name="Rocap G."/>
            <person name="Roy S.W."/>
            <person name="Sarai C."/>
            <person name="Schaack S."/>
            <person name="Shirato S."/>
            <person name="Slamovits C.H."/>
            <person name="Spencer D.F."/>
            <person name="Suzuki S."/>
            <person name="Worden A.Z."/>
            <person name="Zauner S."/>
            <person name="Barry K."/>
            <person name="Bell C."/>
            <person name="Bharti A.K."/>
            <person name="Crow J.A."/>
            <person name="Grimwood J."/>
            <person name="Kramer R."/>
            <person name="Lindquist E."/>
            <person name="Lucas S."/>
            <person name="Salamov A."/>
            <person name="McFadden G.I."/>
            <person name="Lane C.E."/>
            <person name="Keeling P.J."/>
            <person name="Gray M.W."/>
            <person name="Grigoriev I.V."/>
            <person name="Archibald J.M."/>
        </authorList>
    </citation>
    <scope>NUCLEOTIDE SEQUENCE</scope>
    <source>
        <strain evidence="3">CCMP2712</strain>
    </source>
</reference>
<reference evidence="2" key="3">
    <citation type="submission" date="2016-03" db="UniProtKB">
        <authorList>
            <consortium name="EnsemblProtists"/>
        </authorList>
    </citation>
    <scope>IDENTIFICATION</scope>
</reference>